<accession>A0A1W1VH74</accession>
<dbReference type="STRING" id="656914.SAMN00017405_2079"/>
<proteinExistence type="predicted"/>
<protein>
    <recommendedName>
        <fullName evidence="3">DUF3842 family protein</fullName>
    </recommendedName>
</protein>
<sequence length="133" mass="13817">MKIAVVDGMGGGMGAQIVQGLVKGIGEKAEIWALGTNAMATSSMIKAGANKGATGENAIKVSIKEVDIIIGPLGIIMPNSMMGEITPFISETIASSKCRKILIPVNQAHVELVGYESKPLGELIKETIKIVLA</sequence>
<name>A0A1W1VH74_DESTI</name>
<keyword evidence="2" id="KW-1185">Reference proteome</keyword>
<gene>
    <name evidence="1" type="ORF">SAMN00017405_2079</name>
</gene>
<organism evidence="1 2">
    <name type="scientific">Desulfonispora thiosulfatigenes DSM 11270</name>
    <dbReference type="NCBI Taxonomy" id="656914"/>
    <lineage>
        <taxon>Bacteria</taxon>
        <taxon>Bacillati</taxon>
        <taxon>Bacillota</taxon>
        <taxon>Clostridia</taxon>
        <taxon>Eubacteriales</taxon>
        <taxon>Peptococcaceae</taxon>
        <taxon>Desulfonispora</taxon>
    </lineage>
</organism>
<dbReference type="EMBL" id="FWWT01000021">
    <property type="protein sequence ID" value="SMB92666.1"/>
    <property type="molecule type" value="Genomic_DNA"/>
</dbReference>
<evidence type="ECO:0008006" key="3">
    <source>
        <dbReference type="Google" id="ProtNLM"/>
    </source>
</evidence>
<dbReference type="Proteomes" id="UP000192731">
    <property type="component" value="Unassembled WGS sequence"/>
</dbReference>
<evidence type="ECO:0000313" key="1">
    <source>
        <dbReference type="EMBL" id="SMB92666.1"/>
    </source>
</evidence>
<dbReference type="AlphaFoldDB" id="A0A1W1VH74"/>
<dbReference type="OrthoDB" id="9797117at2"/>
<dbReference type="InterPro" id="IPR024208">
    <property type="entry name" value="DUF3842"/>
</dbReference>
<dbReference type="RefSeq" id="WP_084053677.1">
    <property type="nucleotide sequence ID" value="NZ_FWWT01000021.1"/>
</dbReference>
<evidence type="ECO:0000313" key="2">
    <source>
        <dbReference type="Proteomes" id="UP000192731"/>
    </source>
</evidence>
<reference evidence="1 2" key="1">
    <citation type="submission" date="2017-04" db="EMBL/GenBank/DDBJ databases">
        <authorList>
            <person name="Afonso C.L."/>
            <person name="Miller P.J."/>
            <person name="Scott M.A."/>
            <person name="Spackman E."/>
            <person name="Goraichik I."/>
            <person name="Dimitrov K.M."/>
            <person name="Suarez D.L."/>
            <person name="Swayne D.E."/>
        </authorList>
    </citation>
    <scope>NUCLEOTIDE SEQUENCE [LARGE SCALE GENOMIC DNA]</scope>
    <source>
        <strain evidence="1 2">DSM 11270</strain>
    </source>
</reference>
<dbReference type="Pfam" id="PF12953">
    <property type="entry name" value="DUF3842"/>
    <property type="match status" value="1"/>
</dbReference>